<evidence type="ECO:0000313" key="4">
    <source>
        <dbReference type="Proteomes" id="UP000717981"/>
    </source>
</evidence>
<name>A0A921NU27_9GAMM</name>
<keyword evidence="4" id="KW-1185">Reference proteome</keyword>
<dbReference type="SUPFAM" id="SSF53067">
    <property type="entry name" value="Actin-like ATPase domain"/>
    <property type="match status" value="1"/>
</dbReference>
<keyword evidence="1" id="KW-0472">Membrane</keyword>
<evidence type="ECO:0000259" key="2">
    <source>
        <dbReference type="Pfam" id="PF05134"/>
    </source>
</evidence>
<dbReference type="EMBL" id="PDWK01000066">
    <property type="protein sequence ID" value="KAF1687106.1"/>
    <property type="molecule type" value="Genomic_DNA"/>
</dbReference>
<dbReference type="InterPro" id="IPR007812">
    <property type="entry name" value="T2SS_protein-GspL"/>
</dbReference>
<keyword evidence="1" id="KW-1133">Transmembrane helix</keyword>
<evidence type="ECO:0000313" key="3">
    <source>
        <dbReference type="EMBL" id="KAF1687106.1"/>
    </source>
</evidence>
<reference evidence="3" key="1">
    <citation type="submission" date="2017-10" db="EMBL/GenBank/DDBJ databases">
        <title>Whole genome sequencing of members of genus Pseudoxanthomonas.</title>
        <authorList>
            <person name="Kumar S."/>
            <person name="Bansal K."/>
            <person name="Kaur A."/>
            <person name="Patil P."/>
            <person name="Sharma S."/>
            <person name="Patil P.B."/>
        </authorList>
    </citation>
    <scope>NUCLEOTIDE SEQUENCE</scope>
    <source>
        <strain evidence="3">DSM 22914</strain>
    </source>
</reference>
<gene>
    <name evidence="3" type="ORF">CR938_11625</name>
</gene>
<dbReference type="AlphaFoldDB" id="A0A921NU27"/>
<dbReference type="Pfam" id="PF05134">
    <property type="entry name" value="T2SSL"/>
    <property type="match status" value="1"/>
</dbReference>
<dbReference type="Gene3D" id="3.30.420.380">
    <property type="match status" value="1"/>
</dbReference>
<organism evidence="3 4">
    <name type="scientific">Pseudoxanthomonas taiwanensis</name>
    <dbReference type="NCBI Taxonomy" id="176598"/>
    <lineage>
        <taxon>Bacteria</taxon>
        <taxon>Pseudomonadati</taxon>
        <taxon>Pseudomonadota</taxon>
        <taxon>Gammaproteobacteria</taxon>
        <taxon>Lysobacterales</taxon>
        <taxon>Lysobacteraceae</taxon>
        <taxon>Pseudoxanthomonas</taxon>
    </lineage>
</organism>
<feature type="transmembrane region" description="Helical" evidence="1">
    <location>
        <begin position="228"/>
        <end position="252"/>
    </location>
</feature>
<comment type="caution">
    <text evidence="3">The sequence shown here is derived from an EMBL/GenBank/DDBJ whole genome shotgun (WGS) entry which is preliminary data.</text>
</comment>
<dbReference type="GO" id="GO:0009276">
    <property type="term" value="C:Gram-negative-bacterium-type cell wall"/>
    <property type="evidence" value="ECO:0007669"/>
    <property type="project" value="InterPro"/>
</dbReference>
<dbReference type="InterPro" id="IPR024230">
    <property type="entry name" value="GspL_cyto_dom"/>
</dbReference>
<dbReference type="Proteomes" id="UP000717981">
    <property type="component" value="Unassembled WGS sequence"/>
</dbReference>
<dbReference type="GO" id="GO:0015627">
    <property type="term" value="C:type II protein secretion system complex"/>
    <property type="evidence" value="ECO:0007669"/>
    <property type="project" value="InterPro"/>
</dbReference>
<dbReference type="InterPro" id="IPR043129">
    <property type="entry name" value="ATPase_NBD"/>
</dbReference>
<keyword evidence="1" id="KW-0812">Transmembrane</keyword>
<sequence>MMKPPSATRLTLLARDPAQPSTCLRIDPSGRILARQPLLPGQAPPPPPGESVREVVAVPGESVRLLWLELPARHPAQALAAARLQLEDHVAGAVEGLHVAIAPAAAGPRLLGAVEDATLRGWLQRCAQLGISPHAVVPDCLLLPEADDGTLLAAPAGDMLAVRGPRLAFTAEPALARAIAGARPLRMLEPGEAEARFAAAAAGEPPLDLLQYGHARHDPRARRRRRRLAVLAALALCSPVLVDGALALRYALGAHWMQARAAALAVQQVPALAASADPSAALHALHAELAAPAVLAQHSAALFGALPAVPGAQLDSYEFATATGVRAGLLHAGEQDLETLRERLAPAGLAPVPLESRPVDGGMRSLVGVEALR</sequence>
<feature type="domain" description="GspL cytoplasmic actin-ATPase-like" evidence="2">
    <location>
        <begin position="55"/>
        <end position="168"/>
    </location>
</feature>
<dbReference type="NCBIfam" id="TIGR01709">
    <property type="entry name" value="typeII_sec_gspL"/>
    <property type="match status" value="1"/>
</dbReference>
<dbReference type="GO" id="GO:0015628">
    <property type="term" value="P:protein secretion by the type II secretion system"/>
    <property type="evidence" value="ECO:0007669"/>
    <property type="project" value="InterPro"/>
</dbReference>
<protein>
    <submittedName>
        <fullName evidence="3">Type II secretion system protein GspL</fullName>
    </submittedName>
</protein>
<proteinExistence type="predicted"/>
<accession>A0A921NU27</accession>
<evidence type="ECO:0000256" key="1">
    <source>
        <dbReference type="SAM" id="Phobius"/>
    </source>
</evidence>